<dbReference type="EMBL" id="NITV01000008">
    <property type="protein sequence ID" value="PDO84933.1"/>
    <property type="molecule type" value="Genomic_DNA"/>
</dbReference>
<evidence type="ECO:0000259" key="1">
    <source>
        <dbReference type="Pfam" id="PF15542"/>
    </source>
</evidence>
<dbReference type="Pfam" id="PF15542">
    <property type="entry name" value="Ntox50"/>
    <property type="match status" value="1"/>
</dbReference>
<keyword evidence="3" id="KW-1185">Reference proteome</keyword>
<evidence type="ECO:0000313" key="3">
    <source>
        <dbReference type="Proteomes" id="UP000219642"/>
    </source>
</evidence>
<comment type="caution">
    <text evidence="2">The sequence shown here is derived from an EMBL/GenBank/DDBJ whole genome shotgun (WGS) entry which is preliminary data.</text>
</comment>
<proteinExistence type="predicted"/>
<evidence type="ECO:0000313" key="2">
    <source>
        <dbReference type="EMBL" id="PDO84933.1"/>
    </source>
</evidence>
<reference evidence="2 3" key="1">
    <citation type="submission" date="2017-06" db="EMBL/GenBank/DDBJ databases">
        <title>Draft genome sequence of nitrogen-fixing Kosakonia pseudosacchari strain NN143 isolated from sugarcane roots.</title>
        <authorList>
            <person name="Li Y."/>
            <person name="Li S."/>
            <person name="Lin L."/>
            <person name="Wu X."/>
            <person name="Yang L."/>
            <person name="Li Y."/>
            <person name="An Q."/>
        </authorList>
    </citation>
    <scope>NUCLEOTIDE SEQUENCE [LARGE SCALE GENOMIC DNA]</scope>
    <source>
        <strain evidence="2 3">NN143</strain>
    </source>
</reference>
<sequence length="162" mass="17221">MARTIAQETAKDNAVINQNTSDFGKGLVVAAEGVSILAGVGTSLILPKGSTAQKGTVQYTQTVSQQKQMRHLQGSAPTNKSYLNSLEDAQKVLNTYNSGNYRLISENPKQSTVVIEVKTVSGTYINVGNPNGLPDVNKPTSIFMIQSSSSPKIVPVNPDKGK</sequence>
<dbReference type="RefSeq" id="WP_097401117.1">
    <property type="nucleotide sequence ID" value="NZ_NITV01000008.1"/>
</dbReference>
<protein>
    <recommendedName>
        <fullName evidence="1">Bacterial toxin 50 domain-containing protein</fullName>
    </recommendedName>
</protein>
<name>A0ABX4ILX0_9ENTR</name>
<gene>
    <name evidence="2" type="ORF">BK796_14830</name>
</gene>
<feature type="domain" description="Bacterial toxin 50" evidence="1">
    <location>
        <begin position="63"/>
        <end position="131"/>
    </location>
</feature>
<organism evidence="2 3">
    <name type="scientific">Kosakonia pseudosacchari</name>
    <dbReference type="NCBI Taxonomy" id="1646340"/>
    <lineage>
        <taxon>Bacteria</taxon>
        <taxon>Pseudomonadati</taxon>
        <taxon>Pseudomonadota</taxon>
        <taxon>Gammaproteobacteria</taxon>
        <taxon>Enterobacterales</taxon>
        <taxon>Enterobacteriaceae</taxon>
        <taxon>Kosakonia</taxon>
    </lineage>
</organism>
<dbReference type="InterPro" id="IPR029100">
    <property type="entry name" value="Ntox50"/>
</dbReference>
<accession>A0ABX4ILX0</accession>
<dbReference type="Proteomes" id="UP000219642">
    <property type="component" value="Unassembled WGS sequence"/>
</dbReference>